<feature type="active site" evidence="8">
    <location>
        <position position="286"/>
    </location>
</feature>
<dbReference type="GO" id="GO:0003842">
    <property type="term" value="F:L-glutamate gamma-semialdehyde dehydrogenase activity"/>
    <property type="evidence" value="ECO:0007669"/>
    <property type="project" value="UniProtKB-UniRule"/>
</dbReference>
<dbReference type="GO" id="GO:0009898">
    <property type="term" value="C:cytoplasmic side of plasma membrane"/>
    <property type="evidence" value="ECO:0007669"/>
    <property type="project" value="TreeGrafter"/>
</dbReference>
<evidence type="ECO:0000256" key="6">
    <source>
        <dbReference type="ARBA" id="ARBA00061617"/>
    </source>
</evidence>
<dbReference type="InterPro" id="IPR016161">
    <property type="entry name" value="Ald_DH/histidinol_DH"/>
</dbReference>
<proteinExistence type="inferred from homology"/>
<comment type="pathway">
    <text evidence="1">Amino-acid degradation; L-proline degradation into L-glutamate; L-glutamate from L-proline: step 2/2.</text>
</comment>
<reference evidence="11 12" key="1">
    <citation type="journal article" date="2015" name="J. Biotechnol.">
        <title>Complete genome sequence of Paenibacillus beijingensis 7188(T) (=DSM 24997(T)), a novel rhizobacterium from jujube garden soil.</title>
        <authorList>
            <person name="Kwak Y."/>
            <person name="Shin J.H."/>
        </authorList>
    </citation>
    <scope>NUCLEOTIDE SEQUENCE [LARGE SCALE GENOMIC DNA]</scope>
    <source>
        <strain evidence="11 12">DSM 24997</strain>
    </source>
</reference>
<dbReference type="InterPro" id="IPR005932">
    <property type="entry name" value="RocA"/>
</dbReference>
<dbReference type="HOGENOM" id="CLU_005391_0_0_9"/>
<dbReference type="PROSITE" id="PS00687">
    <property type="entry name" value="ALDEHYDE_DEHYDR_GLU"/>
    <property type="match status" value="1"/>
</dbReference>
<dbReference type="Gene3D" id="3.40.309.10">
    <property type="entry name" value="Aldehyde Dehydrogenase, Chain A, domain 2"/>
    <property type="match status" value="1"/>
</dbReference>
<dbReference type="PANTHER" id="PTHR42862">
    <property type="entry name" value="DELTA-1-PYRROLINE-5-CARBOXYLATE DEHYDROGENASE 1, ISOFORM A-RELATED"/>
    <property type="match status" value="1"/>
</dbReference>
<dbReference type="FunFam" id="3.40.309.10:FF:000005">
    <property type="entry name" value="1-pyrroline-5-carboxylate dehydrogenase 1"/>
    <property type="match status" value="1"/>
</dbReference>
<keyword evidence="12" id="KW-1185">Reference proteome</keyword>
<dbReference type="KEGG" id="pbj:VN24_20545"/>
<organism evidence="11 12">
    <name type="scientific">Paenibacillus beijingensis</name>
    <dbReference type="NCBI Taxonomy" id="1126833"/>
    <lineage>
        <taxon>Bacteria</taxon>
        <taxon>Bacillati</taxon>
        <taxon>Bacillota</taxon>
        <taxon>Bacilli</taxon>
        <taxon>Bacillales</taxon>
        <taxon>Paenibacillaceae</taxon>
        <taxon>Paenibacillus</taxon>
    </lineage>
</organism>
<dbReference type="PATRIC" id="fig|1126833.4.peg.4519"/>
<dbReference type="InterPro" id="IPR029510">
    <property type="entry name" value="Ald_DH_CS_GLU"/>
</dbReference>
<evidence type="ECO:0000256" key="1">
    <source>
        <dbReference type="ARBA" id="ARBA00004786"/>
    </source>
</evidence>
<dbReference type="EC" id="1.2.1.88" evidence="2 7"/>
<evidence type="ECO:0000256" key="5">
    <source>
        <dbReference type="ARBA" id="ARBA00048142"/>
    </source>
</evidence>
<protein>
    <recommendedName>
        <fullName evidence="2 7">L-glutamate gamma-semialdehyde dehydrogenase</fullName>
        <ecNumber evidence="2 7">1.2.1.88</ecNumber>
    </recommendedName>
</protein>
<dbReference type="EMBL" id="CP011058">
    <property type="protein sequence ID" value="AJY76516.1"/>
    <property type="molecule type" value="Genomic_DNA"/>
</dbReference>
<evidence type="ECO:0000313" key="12">
    <source>
        <dbReference type="Proteomes" id="UP000032633"/>
    </source>
</evidence>
<reference evidence="12" key="2">
    <citation type="submission" date="2015-03" db="EMBL/GenBank/DDBJ databases">
        <title>Genome sequence of Paenibacillus beijingensis strain DSM 24997T.</title>
        <authorList>
            <person name="Kwak Y."/>
            <person name="Shin J.-H."/>
        </authorList>
    </citation>
    <scope>NUCLEOTIDE SEQUENCE [LARGE SCALE GENOMIC DNA]</scope>
    <source>
        <strain evidence="12">DSM 24997</strain>
    </source>
</reference>
<accession>A0A0D5NMK8</accession>
<dbReference type="CDD" id="cd07124">
    <property type="entry name" value="ALDH_PutA-P5CDH-RocA"/>
    <property type="match status" value="1"/>
</dbReference>
<evidence type="ECO:0000313" key="11">
    <source>
        <dbReference type="EMBL" id="AJY76516.1"/>
    </source>
</evidence>
<comment type="catalytic activity">
    <reaction evidence="5">
        <text>L-glutamate 5-semialdehyde + NAD(+) + H2O = L-glutamate + NADH + 2 H(+)</text>
        <dbReference type="Rhea" id="RHEA:30235"/>
        <dbReference type="ChEBI" id="CHEBI:15377"/>
        <dbReference type="ChEBI" id="CHEBI:15378"/>
        <dbReference type="ChEBI" id="CHEBI:29985"/>
        <dbReference type="ChEBI" id="CHEBI:57540"/>
        <dbReference type="ChEBI" id="CHEBI:57945"/>
        <dbReference type="ChEBI" id="CHEBI:58066"/>
        <dbReference type="EC" id="1.2.1.88"/>
    </reaction>
</comment>
<dbReference type="InterPro" id="IPR016163">
    <property type="entry name" value="Ald_DH_C"/>
</dbReference>
<dbReference type="STRING" id="1126833.VN24_20545"/>
<dbReference type="Proteomes" id="UP000032633">
    <property type="component" value="Chromosome"/>
</dbReference>
<gene>
    <name evidence="11" type="ORF">VN24_20545</name>
</gene>
<dbReference type="GO" id="GO:0004657">
    <property type="term" value="F:proline dehydrogenase activity"/>
    <property type="evidence" value="ECO:0007669"/>
    <property type="project" value="UniProtKB-ARBA"/>
</dbReference>
<sequence length="515" mass="55087">MMEQFRNEPLTDFRSESSRAAFGRALDSVKSDWGRTYPLLIGGKEIVTGRLLESVNPARHSEVVGLVAQAGRSDALQALDAAASAFAPWSAEPFAARARILYKAAAHLRRRKHEFSAWMVCEAGKTWAEADADTAEAIDFLEFYGREAERIGAPQPLIPLSGEDNELTYIPLGVGVIIPPWNFPLAIMAGMTCSALVCGNTVVLKPASATAVIASKFVSLLLEAGLPEGVVQFVPGAGAEIGDALVEHPLTRFVSFTGSLETGLRIYEKAAKHAPGQRWLKRVVAELGGKDAIIVDKGADLSAAAEGIVASAFGFSGQKCSACSRAIIHKDVYDQVLDDVIRRTSGLRVGDPAEFGNDMGPVIDRSALNKIRDYVEIGSGEGKVVWGGGTDDSTGFYVQPTIIDGVSSKARVAQEEIFGPVLSFIRAEDFGSALEAANDSLYGLTGAVYSRKREHLEQARRAFHVGNLYLNRKCTGALVGVHPFGGFNLSGTDSKAGGSDYLLQFTQAKAVSERM</sequence>
<dbReference type="PROSITE" id="PS00070">
    <property type="entry name" value="ALDEHYDE_DEHYDR_CYS"/>
    <property type="match status" value="1"/>
</dbReference>
<evidence type="ECO:0000256" key="8">
    <source>
        <dbReference type="PROSITE-ProRule" id="PRU10007"/>
    </source>
</evidence>
<dbReference type="FunFam" id="3.40.605.10:FF:000045">
    <property type="entry name" value="1-pyrroline-5-carboxylate dehydrogenase 1"/>
    <property type="match status" value="1"/>
</dbReference>
<dbReference type="NCBIfam" id="NF002852">
    <property type="entry name" value="PRK03137.1"/>
    <property type="match status" value="1"/>
</dbReference>
<evidence type="ECO:0000256" key="4">
    <source>
        <dbReference type="ARBA" id="ARBA00023027"/>
    </source>
</evidence>
<dbReference type="InterPro" id="IPR015590">
    <property type="entry name" value="Aldehyde_DH_dom"/>
</dbReference>
<evidence type="ECO:0000256" key="7">
    <source>
        <dbReference type="NCBIfam" id="TIGR01237"/>
    </source>
</evidence>
<dbReference type="AlphaFoldDB" id="A0A0D5NMK8"/>
<dbReference type="Gene3D" id="3.40.605.10">
    <property type="entry name" value="Aldehyde Dehydrogenase, Chain A, domain 1"/>
    <property type="match status" value="1"/>
</dbReference>
<dbReference type="InterPro" id="IPR016160">
    <property type="entry name" value="Ald_DH_CS_CYS"/>
</dbReference>
<feature type="domain" description="Aldehyde dehydrogenase" evidence="10">
    <location>
        <begin position="52"/>
        <end position="511"/>
    </location>
</feature>
<dbReference type="Pfam" id="PF00171">
    <property type="entry name" value="Aldedh"/>
    <property type="match status" value="1"/>
</dbReference>
<dbReference type="GO" id="GO:0010133">
    <property type="term" value="P:L-proline catabolic process to L-glutamate"/>
    <property type="evidence" value="ECO:0007669"/>
    <property type="project" value="TreeGrafter"/>
</dbReference>
<keyword evidence="3 9" id="KW-0560">Oxidoreductase</keyword>
<comment type="similarity">
    <text evidence="6">Belongs to the aldehyde dehydrogenase family. RocA subfamily.</text>
</comment>
<dbReference type="PANTHER" id="PTHR42862:SF1">
    <property type="entry name" value="DELTA-1-PYRROLINE-5-CARBOXYLATE DEHYDROGENASE 2, ISOFORM A-RELATED"/>
    <property type="match status" value="1"/>
</dbReference>
<evidence type="ECO:0000259" key="10">
    <source>
        <dbReference type="Pfam" id="PF00171"/>
    </source>
</evidence>
<dbReference type="SUPFAM" id="SSF53720">
    <property type="entry name" value="ALDH-like"/>
    <property type="match status" value="1"/>
</dbReference>
<dbReference type="InterPro" id="IPR016162">
    <property type="entry name" value="Ald_DH_N"/>
</dbReference>
<name>A0A0D5NMK8_9BACL</name>
<evidence type="ECO:0000256" key="3">
    <source>
        <dbReference type="ARBA" id="ARBA00023002"/>
    </source>
</evidence>
<dbReference type="OrthoDB" id="20170at2"/>
<dbReference type="RefSeq" id="WP_045671942.1">
    <property type="nucleotide sequence ID" value="NZ_CP011058.1"/>
</dbReference>
<dbReference type="NCBIfam" id="TIGR01237">
    <property type="entry name" value="D1pyr5carbox2"/>
    <property type="match status" value="1"/>
</dbReference>
<evidence type="ECO:0000256" key="2">
    <source>
        <dbReference type="ARBA" id="ARBA00012884"/>
    </source>
</evidence>
<keyword evidence="4" id="KW-0520">NAD</keyword>
<evidence type="ECO:0000256" key="9">
    <source>
        <dbReference type="RuleBase" id="RU003345"/>
    </source>
</evidence>
<dbReference type="InterPro" id="IPR050485">
    <property type="entry name" value="Proline_metab_enzyme"/>
</dbReference>